<evidence type="ECO:0000313" key="3">
    <source>
        <dbReference type="Proteomes" id="UP000184749"/>
    </source>
</evidence>
<gene>
    <name evidence="2" type="ORF">IE4872_CH01609</name>
</gene>
<dbReference type="STRING" id="56730.IE4872_CH01609"/>
<dbReference type="AlphaFoldDB" id="A0A1L5NHA3"/>
<proteinExistence type="predicted"/>
<organism evidence="2 3">
    <name type="scientific">Rhizobium gallicum</name>
    <dbReference type="NCBI Taxonomy" id="56730"/>
    <lineage>
        <taxon>Bacteria</taxon>
        <taxon>Pseudomonadati</taxon>
        <taxon>Pseudomonadota</taxon>
        <taxon>Alphaproteobacteria</taxon>
        <taxon>Hyphomicrobiales</taxon>
        <taxon>Rhizobiaceae</taxon>
        <taxon>Rhizobium/Agrobacterium group</taxon>
        <taxon>Rhizobium</taxon>
    </lineage>
</organism>
<protein>
    <submittedName>
        <fullName evidence="2">Uncharacterized protein</fullName>
    </submittedName>
</protein>
<accession>A0A1L5NHA3</accession>
<reference evidence="2 3" key="1">
    <citation type="submission" date="2016-09" db="EMBL/GenBank/DDBJ databases">
        <title>The complete genome sequences of Rhizobium gallicum, symbiovars gallicum and phaseoli, symbionts associated to common bean (Phaseolus vulgaris).</title>
        <authorList>
            <person name="Bustos P."/>
            <person name="Santamaria R.I."/>
            <person name="Perez-Carrascal O.M."/>
            <person name="Juarez S."/>
            <person name="Lozano L."/>
            <person name="Martinez-Flores I."/>
            <person name="Martinez-Romero E."/>
            <person name="Cevallos M."/>
            <person name="Romero D."/>
            <person name="Davila G."/>
            <person name="Gonzalez V."/>
        </authorList>
    </citation>
    <scope>NUCLEOTIDE SEQUENCE [LARGE SCALE GENOMIC DNA]</scope>
    <source>
        <strain evidence="2 3">IE4872</strain>
    </source>
</reference>
<dbReference type="EMBL" id="CP017101">
    <property type="protein sequence ID" value="APO67251.1"/>
    <property type="molecule type" value="Genomic_DNA"/>
</dbReference>
<dbReference type="Proteomes" id="UP000184749">
    <property type="component" value="Chromosome"/>
</dbReference>
<feature type="region of interest" description="Disordered" evidence="1">
    <location>
        <begin position="53"/>
        <end position="72"/>
    </location>
</feature>
<dbReference type="RefSeq" id="WP_074067547.1">
    <property type="nucleotide sequence ID" value="NZ_CP017101.1"/>
</dbReference>
<name>A0A1L5NHA3_9HYPH</name>
<sequence>MANHGLAVAGGKITSIVKADLETRIADAFDSQLSSKQIADLLAEVAQADAEAKAASDGANETALDPATRPDAVAKARKEMEDADFRRLRMERATLKLGEMKAEAIERERKDAAARELSAALVERDRLVKDLQEYEPHALKIVELLKRLEASDRRIKAASAGQWNESAESIARNAGQGWGVNVDPTLPRLLDGVRLPKFRRDGTINGYLWPTQ</sequence>
<dbReference type="OrthoDB" id="8392453at2"/>
<evidence type="ECO:0000313" key="2">
    <source>
        <dbReference type="EMBL" id="APO67251.1"/>
    </source>
</evidence>
<evidence type="ECO:0000256" key="1">
    <source>
        <dbReference type="SAM" id="MobiDB-lite"/>
    </source>
</evidence>